<dbReference type="EMBL" id="CWHR02000020">
    <property type="protein sequence ID" value="SBO28782.1"/>
    <property type="molecule type" value="Genomic_DNA"/>
</dbReference>
<evidence type="ECO:0000313" key="2">
    <source>
        <dbReference type="EMBL" id="SBO28782.1"/>
    </source>
</evidence>
<protein>
    <submittedName>
        <fullName evidence="2">Uncharacterized protein</fullName>
    </submittedName>
</protein>
<organism evidence="2 3">
    <name type="scientific">Plasmodium knowlesi (strain H)</name>
    <dbReference type="NCBI Taxonomy" id="5851"/>
    <lineage>
        <taxon>Eukaryota</taxon>
        <taxon>Sar</taxon>
        <taxon>Alveolata</taxon>
        <taxon>Apicomplexa</taxon>
        <taxon>Aconoidasida</taxon>
        <taxon>Haemosporida</taxon>
        <taxon>Plasmodiidae</taxon>
        <taxon>Plasmodium</taxon>
        <taxon>Plasmodium (Plasmodium)</taxon>
    </lineage>
</organism>
<keyword evidence="1" id="KW-0812">Transmembrane</keyword>
<proteinExistence type="predicted"/>
<dbReference type="Proteomes" id="UP000182142">
    <property type="component" value="Unassembled WGS sequence"/>
</dbReference>
<evidence type="ECO:0000313" key="3">
    <source>
        <dbReference type="Proteomes" id="UP000182142"/>
    </source>
</evidence>
<keyword evidence="1" id="KW-1133">Transmembrane helix</keyword>
<reference evidence="3" key="1">
    <citation type="submission" date="2016-05" db="EMBL/GenBank/DDBJ databases">
        <authorList>
            <person name="Sharaf Hazem."/>
        </authorList>
    </citation>
    <scope>NUCLEOTIDE SEQUENCE [LARGE SCALE GENOMIC DNA]</scope>
    <source>
        <strain evidence="3">H</strain>
    </source>
</reference>
<feature type="transmembrane region" description="Helical" evidence="1">
    <location>
        <begin position="125"/>
        <end position="144"/>
    </location>
</feature>
<name>A0A1A7W4E6_PLAKH</name>
<gene>
    <name evidence="2" type="ORF">PKNA1_H1_0820650</name>
</gene>
<dbReference type="AlphaFoldDB" id="A0A1A7W4E6"/>
<feature type="transmembrane region" description="Helical" evidence="1">
    <location>
        <begin position="156"/>
        <end position="179"/>
    </location>
</feature>
<keyword evidence="1" id="KW-0472">Membrane</keyword>
<evidence type="ECO:0000256" key="1">
    <source>
        <dbReference type="SAM" id="Phobius"/>
    </source>
</evidence>
<sequence>MAPFSFIKTSLLIFAYLFLWYQTNYQHQVSALGTLNHDDVSDGSGLYSSDEENINKTHGRLKTAQGVGTNIPHKGYGDYGPPQGGIGSSAHSKQKNNPREGKNLKDKIQKICEKIFCRPAMKHRCILLLIVNILIFCVLFISWVTVDKKTLSAVTAIGLGASAVIILLILLAFLGYHYYKAREKYIEKKKKEKENIIKSKMS</sequence>
<feature type="transmembrane region" description="Helical" evidence="1">
    <location>
        <begin position="6"/>
        <end position="23"/>
    </location>
</feature>
<accession>A0A1A7W4E6</accession>